<accession>A0A0B4XIE0</accession>
<feature type="signal peptide" evidence="1">
    <location>
        <begin position="1"/>
        <end position="23"/>
    </location>
</feature>
<reference evidence="2 3" key="1">
    <citation type="journal article" date="2012" name="J. Bacteriol.">
        <title>Genome sequence of an alkane-degrading bacterium, Alcanivorax pacificus type strain W11-5, isolated from deep sea sediment.</title>
        <authorList>
            <person name="Lai Q."/>
            <person name="Shao Z."/>
        </authorList>
    </citation>
    <scope>NUCLEOTIDE SEQUENCE [LARGE SCALE GENOMIC DNA]</scope>
    <source>
        <strain evidence="2 3">W11-5</strain>
    </source>
</reference>
<dbReference type="Proteomes" id="UP000006764">
    <property type="component" value="Chromosome"/>
</dbReference>
<dbReference type="EMBL" id="CP004387">
    <property type="protein sequence ID" value="AJD47954.1"/>
    <property type="molecule type" value="Genomic_DNA"/>
</dbReference>
<feature type="chain" id="PRO_5002111917" evidence="1">
    <location>
        <begin position="24"/>
        <end position="383"/>
    </location>
</feature>
<sequence>MRRAVSALCSVVCLLVLAVIARADDLPPPVEAVPTEPAMAPPAVAPEVIELPEDPELDDPEGWIEQPDGTVLLETDDTGEVYRVPVDCDPWESGELQWVDRAHHAFSRGLCWPTQWLDGVFGDADDQSRGVAGTSVRVVGAQLFRDDGERDSDVRFRVRVHLPNLEHRLSLVLASEREFEDENAGLQGSPETTGDNEDNAARAGLRWVLATADNMDIDMDVGVRSDIKLYWRGRYRQQRQVSEYWSARLEETVDWRDLKGWRSRTVVDFDRPLSRHRLFRSTSFVEISEENIQEGRGWRWQQSAVLGVELNRREALRYLVSMDGFTRPNTRVENYRAGVTYRRNIWRPWFFYELEPYLLWPRERDFDTTTGIVFRVETLFGIW</sequence>
<keyword evidence="1" id="KW-0732">Signal</keyword>
<dbReference type="HOGENOM" id="CLU_056319_1_0_6"/>
<dbReference type="AlphaFoldDB" id="A0A0B4XIE0"/>
<keyword evidence="3" id="KW-1185">Reference proteome</keyword>
<evidence type="ECO:0000256" key="1">
    <source>
        <dbReference type="SAM" id="SignalP"/>
    </source>
</evidence>
<protein>
    <submittedName>
        <fullName evidence="2">Uncharacterized protein</fullName>
    </submittedName>
</protein>
<organism evidence="2 3">
    <name type="scientific">Isoalcanivorax pacificus W11-5</name>
    <dbReference type="NCBI Taxonomy" id="391936"/>
    <lineage>
        <taxon>Bacteria</taxon>
        <taxon>Pseudomonadati</taxon>
        <taxon>Pseudomonadota</taxon>
        <taxon>Gammaproteobacteria</taxon>
        <taxon>Oceanospirillales</taxon>
        <taxon>Alcanivoracaceae</taxon>
        <taxon>Isoalcanivorax</taxon>
    </lineage>
</organism>
<gene>
    <name evidence="2" type="ORF">S7S_07690</name>
</gene>
<name>A0A0B4XIE0_9GAMM</name>
<proteinExistence type="predicted"/>
<evidence type="ECO:0000313" key="3">
    <source>
        <dbReference type="Proteomes" id="UP000006764"/>
    </source>
</evidence>
<dbReference type="STRING" id="391936.S7S_07690"/>
<dbReference type="KEGG" id="apac:S7S_07690"/>
<evidence type="ECO:0000313" key="2">
    <source>
        <dbReference type="EMBL" id="AJD47954.1"/>
    </source>
</evidence>